<keyword evidence="2" id="KW-1185">Reference proteome</keyword>
<proteinExistence type="predicted"/>
<sequence>MRPGWNPARRNKHIGTAAQGHGDNNRLVIPQSWHDCKVYWEKLDGWKLVIRLIAGRGVTFFIEPVSPGYFHPCSIDDIAHVLSHCPQQDLALIDYVVLRQPTRKERILAPVWGRALWWFELGEHAGPAIMLEAQPLAPIRWSRSLTPELRKELARLEQDGHRIDKDRRSYIICPSAESVRNTTLYRTLLHELGHHVDFARTGPEDWAGKTKTAKEEFAHRYASEQFQRLKAMGYVPFVQRLDLGQFSEAGLCPDWFSPPLLSDGG</sequence>
<evidence type="ECO:0000313" key="1">
    <source>
        <dbReference type="EMBL" id="MBE9609139.1"/>
    </source>
</evidence>
<organism evidence="1 2">
    <name type="scientific">Chitinilyticum piscinae</name>
    <dbReference type="NCBI Taxonomy" id="2866724"/>
    <lineage>
        <taxon>Bacteria</taxon>
        <taxon>Pseudomonadati</taxon>
        <taxon>Pseudomonadota</taxon>
        <taxon>Betaproteobacteria</taxon>
        <taxon>Neisseriales</taxon>
        <taxon>Chitinibacteraceae</taxon>
        <taxon>Chitinilyticum</taxon>
    </lineage>
</organism>
<name>A0A8J7KAH9_9NEIS</name>
<comment type="caution">
    <text evidence="1">The sequence shown here is derived from an EMBL/GenBank/DDBJ whole genome shotgun (WGS) entry which is preliminary data.</text>
</comment>
<dbReference type="RefSeq" id="WP_194115655.1">
    <property type="nucleotide sequence ID" value="NZ_JADFUA010000003.1"/>
</dbReference>
<dbReference type="EMBL" id="JADFUA010000003">
    <property type="protein sequence ID" value="MBE9609139.1"/>
    <property type="molecule type" value="Genomic_DNA"/>
</dbReference>
<gene>
    <name evidence="1" type="ORF">INR99_07245</name>
</gene>
<accession>A0A8J7KAH9</accession>
<dbReference type="Proteomes" id="UP000604481">
    <property type="component" value="Unassembled WGS sequence"/>
</dbReference>
<reference evidence="1 2" key="1">
    <citation type="submission" date="2020-10" db="EMBL/GenBank/DDBJ databases">
        <title>The genome sequence of Chitinilyticum litopenaei 4Y14.</title>
        <authorList>
            <person name="Liu Y."/>
        </authorList>
    </citation>
    <scope>NUCLEOTIDE SEQUENCE [LARGE SCALE GENOMIC DNA]</scope>
    <source>
        <strain evidence="1 2">4Y14</strain>
    </source>
</reference>
<evidence type="ECO:0000313" key="2">
    <source>
        <dbReference type="Proteomes" id="UP000604481"/>
    </source>
</evidence>
<protein>
    <submittedName>
        <fullName evidence="1">Uncharacterized protein</fullName>
    </submittedName>
</protein>
<dbReference type="AlphaFoldDB" id="A0A8J7KAH9"/>